<evidence type="ECO:0000259" key="1">
    <source>
        <dbReference type="PROSITE" id="PS51186"/>
    </source>
</evidence>
<dbReference type="InterPro" id="IPR000182">
    <property type="entry name" value="GNAT_dom"/>
</dbReference>
<protein>
    <submittedName>
        <fullName evidence="2">GNAT family N-acetyltransferase</fullName>
    </submittedName>
</protein>
<accession>A0A2K2F618</accession>
<sequence>MKLSSVKLRQEVFQSDAYKIIDWMEDEEVTKYLNERQNVGKSIRQVIYRLNMPILTHVFNQNGSFFMITTNQEESIGFLRLVPKERGAEIVVVIGEKEIWGKGLGPNAIIEGLKHAFFEWRVNEVIAKIRYDNVRSIKAFEKVGFTRDRELAREIQYSICMKRFLEMVA</sequence>
<feature type="domain" description="N-acetyltransferase" evidence="1">
    <location>
        <begin position="6"/>
        <end position="166"/>
    </location>
</feature>
<evidence type="ECO:0000313" key="3">
    <source>
        <dbReference type="Proteomes" id="UP000236151"/>
    </source>
</evidence>
<dbReference type="Pfam" id="PF13302">
    <property type="entry name" value="Acetyltransf_3"/>
    <property type="match status" value="1"/>
</dbReference>
<dbReference type="PANTHER" id="PTHR43415:SF3">
    <property type="entry name" value="GNAT-FAMILY ACETYLTRANSFERASE"/>
    <property type="match status" value="1"/>
</dbReference>
<proteinExistence type="predicted"/>
<reference evidence="3" key="1">
    <citation type="submission" date="2017-06" db="EMBL/GenBank/DDBJ databases">
        <title>Investigating the central metabolism of Clostridium thermosuccinogenes.</title>
        <authorList>
            <person name="Koendjbiharie J.G."/>
            <person name="Van Kranenburg R."/>
            <person name="Vriesendorp B."/>
        </authorList>
    </citation>
    <scope>NUCLEOTIDE SEQUENCE [LARGE SCALE GENOMIC DNA]</scope>
    <source>
        <strain evidence="3">DSM 5806</strain>
    </source>
</reference>
<name>A0A2K2F618_9CLOT</name>
<dbReference type="Gene3D" id="3.40.630.30">
    <property type="match status" value="1"/>
</dbReference>
<dbReference type="Proteomes" id="UP000236151">
    <property type="component" value="Unassembled WGS sequence"/>
</dbReference>
<gene>
    <name evidence="2" type="ORF">CDQ84_00720</name>
</gene>
<dbReference type="InterPro" id="IPR016181">
    <property type="entry name" value="Acyl_CoA_acyltransferase"/>
</dbReference>
<keyword evidence="3" id="KW-1185">Reference proteome</keyword>
<dbReference type="PROSITE" id="PS51186">
    <property type="entry name" value="GNAT"/>
    <property type="match status" value="1"/>
</dbReference>
<dbReference type="OrthoDB" id="9795206at2"/>
<organism evidence="2 3">
    <name type="scientific">Clostridium thermosuccinogenes</name>
    <dbReference type="NCBI Taxonomy" id="84032"/>
    <lineage>
        <taxon>Bacteria</taxon>
        <taxon>Bacillati</taxon>
        <taxon>Bacillota</taxon>
        <taxon>Clostridia</taxon>
        <taxon>Eubacteriales</taxon>
        <taxon>Clostridiaceae</taxon>
        <taxon>Clostridium</taxon>
    </lineage>
</organism>
<dbReference type="EMBL" id="NIOJ01000001">
    <property type="protein sequence ID" value="PNU01564.1"/>
    <property type="molecule type" value="Genomic_DNA"/>
</dbReference>
<dbReference type="SUPFAM" id="SSF55729">
    <property type="entry name" value="Acyl-CoA N-acyltransferases (Nat)"/>
    <property type="match status" value="1"/>
</dbReference>
<dbReference type="PANTHER" id="PTHR43415">
    <property type="entry name" value="SPERMIDINE N(1)-ACETYLTRANSFERASE"/>
    <property type="match status" value="1"/>
</dbReference>
<dbReference type="AlphaFoldDB" id="A0A2K2F618"/>
<keyword evidence="2" id="KW-0808">Transferase</keyword>
<dbReference type="KEGG" id="cthd:CDO33_16710"/>
<dbReference type="RefSeq" id="WP_103079793.1">
    <property type="nucleotide sequence ID" value="NZ_CP021850.1"/>
</dbReference>
<dbReference type="GO" id="GO:0016747">
    <property type="term" value="F:acyltransferase activity, transferring groups other than amino-acyl groups"/>
    <property type="evidence" value="ECO:0007669"/>
    <property type="project" value="InterPro"/>
</dbReference>
<comment type="caution">
    <text evidence="2">The sequence shown here is derived from an EMBL/GenBank/DDBJ whole genome shotgun (WGS) entry which is preliminary data.</text>
</comment>
<evidence type="ECO:0000313" key="2">
    <source>
        <dbReference type="EMBL" id="PNU01564.1"/>
    </source>
</evidence>